<evidence type="ECO:0000313" key="2">
    <source>
        <dbReference type="EMBL" id="KTD66073.1"/>
    </source>
</evidence>
<dbReference type="AlphaFoldDB" id="A0A0W0ZAL8"/>
<comment type="caution">
    <text evidence="2">The sequence shown here is derived from an EMBL/GenBank/DDBJ whole genome shotgun (WGS) entry which is preliminary data.</text>
</comment>
<dbReference type="Proteomes" id="UP000054877">
    <property type="component" value="Unassembled WGS sequence"/>
</dbReference>
<dbReference type="NCBIfam" id="NF038072">
    <property type="entry name" value="IcmL_DotI_only"/>
    <property type="match status" value="1"/>
</dbReference>
<keyword evidence="1" id="KW-0812">Transmembrane</keyword>
<dbReference type="STRING" id="452.Lspi_0136"/>
<dbReference type="RefSeq" id="WP_058482085.1">
    <property type="nucleotide sequence ID" value="NZ_CAAAII010000009.1"/>
</dbReference>
<keyword evidence="1" id="KW-0472">Membrane</keyword>
<feature type="transmembrane region" description="Helical" evidence="1">
    <location>
        <begin position="23"/>
        <end position="46"/>
    </location>
</feature>
<reference evidence="2 3" key="1">
    <citation type="submission" date="2015-11" db="EMBL/GenBank/DDBJ databases">
        <title>Genomic analysis of 38 Legionella species identifies large and diverse effector repertoires.</title>
        <authorList>
            <person name="Burstein D."/>
            <person name="Amaro F."/>
            <person name="Zusman T."/>
            <person name="Lifshitz Z."/>
            <person name="Cohen O."/>
            <person name="Gilbert J.A."/>
            <person name="Pupko T."/>
            <person name="Shuman H.A."/>
            <person name="Segal G."/>
        </authorList>
    </citation>
    <scope>NUCLEOTIDE SEQUENCE [LARGE SCALE GENOMIC DNA]</scope>
    <source>
        <strain evidence="2 3">Mt.St.Helens-9</strain>
    </source>
</reference>
<sequence>MPQDALTAVNIRNQFYKSGQRKVTLVLLASIACNIMFFYLLLYIVYNPPGPRYFPTGINGRITRLYPLTEPNQSNSSVLQWAGEAAVAAFTYNYVNYRQELQASSGFFTAKGWELFLNALDESNNLEAVKQKKLIVSAVATSAPAIKNAGFYQGRYSWRIEVPVLVTYQSATEYTQQNNMVTMVVTRVSTLNSPSGIGIAQFVVSPLS</sequence>
<name>A0A0W0ZAL8_LEGSP</name>
<proteinExistence type="predicted"/>
<dbReference type="OrthoDB" id="6367129at2"/>
<protein>
    <submittedName>
        <fullName evidence="2">Protein IcmL (DotI)</fullName>
    </submittedName>
</protein>
<dbReference type="EMBL" id="LNYX01000002">
    <property type="protein sequence ID" value="KTD66073.1"/>
    <property type="molecule type" value="Genomic_DNA"/>
</dbReference>
<evidence type="ECO:0000313" key="3">
    <source>
        <dbReference type="Proteomes" id="UP000054877"/>
    </source>
</evidence>
<evidence type="ECO:0000256" key="1">
    <source>
        <dbReference type="SAM" id="Phobius"/>
    </source>
</evidence>
<dbReference type="InterPro" id="IPR021055">
    <property type="entry name" value="T4BSS_IcmL/DotI"/>
</dbReference>
<organism evidence="2 3">
    <name type="scientific">Legionella spiritensis</name>
    <dbReference type="NCBI Taxonomy" id="452"/>
    <lineage>
        <taxon>Bacteria</taxon>
        <taxon>Pseudomonadati</taxon>
        <taxon>Pseudomonadota</taxon>
        <taxon>Gammaproteobacteria</taxon>
        <taxon>Legionellales</taxon>
        <taxon>Legionellaceae</taxon>
        <taxon>Legionella</taxon>
    </lineage>
</organism>
<dbReference type="PATRIC" id="fig|452.5.peg.149"/>
<keyword evidence="1" id="KW-1133">Transmembrane helix</keyword>
<keyword evidence="3" id="KW-1185">Reference proteome</keyword>
<dbReference type="CDD" id="cd16385">
    <property type="entry name" value="IcmL"/>
    <property type="match status" value="1"/>
</dbReference>
<gene>
    <name evidence="2" type="ORF">Lspi_0136</name>
</gene>
<dbReference type="Pfam" id="PF11393">
    <property type="entry name" value="T4BSS_DotI_IcmL"/>
    <property type="match status" value="1"/>
</dbReference>
<accession>A0A0W0ZAL8</accession>